<evidence type="ECO:0000313" key="5">
    <source>
        <dbReference type="Proteomes" id="UP000700596"/>
    </source>
</evidence>
<proteinExistence type="predicted"/>
<feature type="domain" description="Rab-GAP TBC" evidence="3">
    <location>
        <begin position="34"/>
        <end position="286"/>
    </location>
</feature>
<dbReference type="InterPro" id="IPR000195">
    <property type="entry name" value="Rab-GAP-TBC_dom"/>
</dbReference>
<feature type="compositionally biased region" description="Low complexity" evidence="2">
    <location>
        <begin position="617"/>
        <end position="630"/>
    </location>
</feature>
<dbReference type="SUPFAM" id="SSF47923">
    <property type="entry name" value="Ypt/Rab-GAP domain of gyp1p"/>
    <property type="match status" value="2"/>
</dbReference>
<gene>
    <name evidence="4" type="ORF">B0J11DRAFT_454192</name>
</gene>
<dbReference type="FunFam" id="1.10.472.80:FF:000038">
    <property type="entry name" value="TBC1 domain family member 5"/>
    <property type="match status" value="1"/>
</dbReference>
<dbReference type="PROSITE" id="PS50086">
    <property type="entry name" value="TBC_RABGAP"/>
    <property type="match status" value="1"/>
</dbReference>
<dbReference type="PANTHER" id="PTHR22957:SF337">
    <property type="entry name" value="TBC1 DOMAIN FAMILY MEMBER 5"/>
    <property type="match status" value="1"/>
</dbReference>
<feature type="region of interest" description="Disordered" evidence="2">
    <location>
        <begin position="438"/>
        <end position="473"/>
    </location>
</feature>
<evidence type="ECO:0000313" key="4">
    <source>
        <dbReference type="EMBL" id="KAH7135646.1"/>
    </source>
</evidence>
<evidence type="ECO:0000259" key="3">
    <source>
        <dbReference type="PROSITE" id="PS50086"/>
    </source>
</evidence>
<evidence type="ECO:0000256" key="2">
    <source>
        <dbReference type="SAM" id="MobiDB-lite"/>
    </source>
</evidence>
<protein>
    <submittedName>
        <fullName evidence="4">Rab-GTPase-TBC domain-containing protein</fullName>
    </submittedName>
</protein>
<feature type="compositionally biased region" description="Polar residues" evidence="2">
    <location>
        <begin position="375"/>
        <end position="392"/>
    </location>
</feature>
<feature type="compositionally biased region" description="Low complexity" evidence="2">
    <location>
        <begin position="570"/>
        <end position="588"/>
    </location>
</feature>
<sequence length="737" mass="82217">MRPLLEAEKYWRQLDEFHSLTDLKISVSSHNEPQITAGLRSVCWKIFLLFKTLDRSTWTTRLTDSRTKYDSLRTHYLRAIEHPDEFESSVDPLAENDESPWVALRADENLRAEIFQDIERCMPDNVYFRQPGTQNMMLDILFVFCKMNEKIGYRQGMHEVLAPILWVVERDAIDTVNDGQTVSRMLDSRFIEHDTFTLFNLVMATAKSFYAPAETGSATNETPMLARSSRIFDRYLPKADPALASHLVKLDIVPQIFLLRWIRLLFGREFPLDSVLNMWDALFAIDSTLELVDMISVAMLLRIRWQLIASDTNEAFSLLLRYPAPEAPAYTFIKDALYLRDHLDPEGGAEIISRYGQKAPVIEKAPEIREPSPSPSFVSSRTRHTATSPRNFISQQSGGLEAIFQTAAKGVIDRGSQWGVGKAIRDAVGEVKKNVEAYQTGVPPSPDTPRSGGREFRKPARIGTAASGRPSFDRTLSANSVKKIEGIEKRNQNLSKMLESAIGELWDYHKACSEDTKQEKDAINALSLAIAKVQFVQVYLDDSSIPLPVDEPEDTTITSEPKDQTVPERTSSTTSTSSASQSRLSIASKAPTLAAKDKTSLLSPNQPRPSSPLTRQSPPASSSLSPRSRPLLSSSNFSWILGQEDEARDTRSTFAKASEHTAFPSDEKRRMRASVGKGYLFGDEEEDADVGSGNRGNVKRGSVSNKGGKKGKDATLDLEVEEEIINLEDVGKRGAVS</sequence>
<dbReference type="SMART" id="SM00164">
    <property type="entry name" value="TBC"/>
    <property type="match status" value="1"/>
</dbReference>
<organism evidence="4 5">
    <name type="scientific">Dendryphion nanum</name>
    <dbReference type="NCBI Taxonomy" id="256645"/>
    <lineage>
        <taxon>Eukaryota</taxon>
        <taxon>Fungi</taxon>
        <taxon>Dikarya</taxon>
        <taxon>Ascomycota</taxon>
        <taxon>Pezizomycotina</taxon>
        <taxon>Dothideomycetes</taxon>
        <taxon>Pleosporomycetidae</taxon>
        <taxon>Pleosporales</taxon>
        <taxon>Torulaceae</taxon>
        <taxon>Dendryphion</taxon>
    </lineage>
</organism>
<dbReference type="Proteomes" id="UP000700596">
    <property type="component" value="Unassembled WGS sequence"/>
</dbReference>
<dbReference type="AlphaFoldDB" id="A0A9P9IXA4"/>
<dbReference type="PANTHER" id="PTHR22957">
    <property type="entry name" value="TBC1 DOMAIN FAMILY MEMBER GTPASE-ACTIVATING PROTEIN"/>
    <property type="match status" value="1"/>
</dbReference>
<keyword evidence="5" id="KW-1185">Reference proteome</keyword>
<name>A0A9P9IXA4_9PLEO</name>
<feature type="region of interest" description="Disordered" evidence="2">
    <location>
        <begin position="544"/>
        <end position="630"/>
    </location>
</feature>
<dbReference type="Pfam" id="PF00566">
    <property type="entry name" value="RabGAP-TBC"/>
    <property type="match status" value="1"/>
</dbReference>
<accession>A0A9P9IXA4</accession>
<feature type="region of interest" description="Disordered" evidence="2">
    <location>
        <begin position="367"/>
        <end position="392"/>
    </location>
</feature>
<dbReference type="Gene3D" id="1.10.8.270">
    <property type="entry name" value="putative rabgap domain of human tbc1 domain family member 14 like domains"/>
    <property type="match status" value="1"/>
</dbReference>
<reference evidence="4" key="1">
    <citation type="journal article" date="2021" name="Nat. Commun.">
        <title>Genetic determinants of endophytism in the Arabidopsis root mycobiome.</title>
        <authorList>
            <person name="Mesny F."/>
            <person name="Miyauchi S."/>
            <person name="Thiergart T."/>
            <person name="Pickel B."/>
            <person name="Atanasova L."/>
            <person name="Karlsson M."/>
            <person name="Huettel B."/>
            <person name="Barry K.W."/>
            <person name="Haridas S."/>
            <person name="Chen C."/>
            <person name="Bauer D."/>
            <person name="Andreopoulos W."/>
            <person name="Pangilinan J."/>
            <person name="LaButti K."/>
            <person name="Riley R."/>
            <person name="Lipzen A."/>
            <person name="Clum A."/>
            <person name="Drula E."/>
            <person name="Henrissat B."/>
            <person name="Kohler A."/>
            <person name="Grigoriev I.V."/>
            <person name="Martin F.M."/>
            <person name="Hacquard S."/>
        </authorList>
    </citation>
    <scope>NUCLEOTIDE SEQUENCE</scope>
    <source>
        <strain evidence="4">MPI-CAGE-CH-0243</strain>
    </source>
</reference>
<feature type="region of interest" description="Disordered" evidence="2">
    <location>
        <begin position="684"/>
        <end position="714"/>
    </location>
</feature>
<dbReference type="FunFam" id="1.10.8.270:FF:000031">
    <property type="entry name" value="TBC1 domain family member 5"/>
    <property type="match status" value="1"/>
</dbReference>
<dbReference type="OrthoDB" id="27140at2759"/>
<dbReference type="Gene3D" id="1.10.472.80">
    <property type="entry name" value="Ypt/Rab-GAP domain of gyp1p, domain 3"/>
    <property type="match status" value="1"/>
</dbReference>
<comment type="caution">
    <text evidence="4">The sequence shown here is derived from an EMBL/GenBank/DDBJ whole genome shotgun (WGS) entry which is preliminary data.</text>
</comment>
<dbReference type="GO" id="GO:0005096">
    <property type="term" value="F:GTPase activator activity"/>
    <property type="evidence" value="ECO:0007669"/>
    <property type="project" value="UniProtKB-KW"/>
</dbReference>
<dbReference type="EMBL" id="JAGMWT010000002">
    <property type="protein sequence ID" value="KAH7135646.1"/>
    <property type="molecule type" value="Genomic_DNA"/>
</dbReference>
<dbReference type="InterPro" id="IPR035969">
    <property type="entry name" value="Rab-GAP_TBC_sf"/>
</dbReference>
<evidence type="ECO:0000256" key="1">
    <source>
        <dbReference type="ARBA" id="ARBA00022468"/>
    </source>
</evidence>
<keyword evidence="1" id="KW-0343">GTPase activation</keyword>